<dbReference type="SUPFAM" id="SSF103473">
    <property type="entry name" value="MFS general substrate transporter"/>
    <property type="match status" value="1"/>
</dbReference>
<dbReference type="Gene3D" id="1.20.1250.20">
    <property type="entry name" value="MFS general substrate transporter like domains"/>
    <property type="match status" value="1"/>
</dbReference>
<dbReference type="PANTHER" id="PTHR11328:SF24">
    <property type="entry name" value="MAJOR FACILITATOR SUPERFAMILY (MFS) PROFILE DOMAIN-CONTAINING PROTEIN"/>
    <property type="match status" value="1"/>
</dbReference>
<gene>
    <name evidence="3" type="ORF">KIP89_05515</name>
</gene>
<protein>
    <submittedName>
        <fullName evidence="3">MFS transporter</fullName>
    </submittedName>
</protein>
<sequence>MPAPSPGGLGRWRLAAYALPALPLAALALPLYLLVPTFYTQTLGLPLGAVGGVLLAVRLVDAAGDVALGWLSDRLRVRFGRRRTLFLAALPVAAVSAFMLFGPPAGAGLLYLAFWATGVSLGYTGATLAYGAWGAELSGDYRERAAITAAREGATLVGTLVAISLPFMMGFDRVDGLHGLALIGLIVLLTAPLAGLLAVRFVPEPMDHSRTRLDLRAALRYLAANRPFRRLLAAFVLNGLANAIPATLFLYFVADRLGAPELRGPLLFAYFLSAIAGVPLALHVVKKVEKHRAWCGSMLIACAIFAAAGFLGPGDVIAFAAICVATGLLLAFDLVIPPAIQADVIDVDTAASGEQRSGLYFAAWTLATKLSLALSVGLVFPLLDLAGFSPGSPGGAGTGALAALYAWLPLLPKLAAIALMWRFPLDEAAQRELRARIEGAAPP</sequence>
<keyword evidence="2" id="KW-0812">Transmembrane</keyword>
<feature type="transmembrane region" description="Helical" evidence="2">
    <location>
        <begin position="47"/>
        <end position="72"/>
    </location>
</feature>
<dbReference type="Proteomes" id="UP001166585">
    <property type="component" value="Unassembled WGS sequence"/>
</dbReference>
<dbReference type="RefSeq" id="WP_213754386.1">
    <property type="nucleotide sequence ID" value="NZ_JAHCQH010000014.1"/>
</dbReference>
<feature type="transmembrane region" description="Helical" evidence="2">
    <location>
        <begin position="12"/>
        <end position="35"/>
    </location>
</feature>
<comment type="similarity">
    <text evidence="1">Belongs to the sodium:galactoside symporter (TC 2.A.2) family.</text>
</comment>
<keyword evidence="2" id="KW-1133">Transmembrane helix</keyword>
<evidence type="ECO:0000256" key="2">
    <source>
        <dbReference type="SAM" id="Phobius"/>
    </source>
</evidence>
<reference evidence="3" key="1">
    <citation type="submission" date="2021-05" db="EMBL/GenBank/DDBJ databases">
        <authorList>
            <person name="Sun Q."/>
            <person name="Inoue M."/>
        </authorList>
    </citation>
    <scope>NUCLEOTIDE SEQUENCE</scope>
    <source>
        <strain evidence="3">VKM B-3255</strain>
    </source>
</reference>
<feature type="transmembrane region" description="Helical" evidence="2">
    <location>
        <begin position="317"/>
        <end position="336"/>
    </location>
</feature>
<feature type="transmembrane region" description="Helical" evidence="2">
    <location>
        <begin position="266"/>
        <end position="285"/>
    </location>
</feature>
<accession>A0ABS5R4H4</accession>
<feature type="transmembrane region" description="Helical" evidence="2">
    <location>
        <begin position="400"/>
        <end position="421"/>
    </location>
</feature>
<feature type="transmembrane region" description="Helical" evidence="2">
    <location>
        <begin position="177"/>
        <end position="202"/>
    </location>
</feature>
<feature type="transmembrane region" description="Helical" evidence="2">
    <location>
        <begin position="153"/>
        <end position="171"/>
    </location>
</feature>
<evidence type="ECO:0000256" key="1">
    <source>
        <dbReference type="ARBA" id="ARBA00009617"/>
    </source>
</evidence>
<name>A0ABS5R4H4_9HYPH</name>
<evidence type="ECO:0000313" key="3">
    <source>
        <dbReference type="EMBL" id="MBS9476558.1"/>
    </source>
</evidence>
<keyword evidence="2" id="KW-0472">Membrane</keyword>
<feature type="transmembrane region" description="Helical" evidence="2">
    <location>
        <begin position="84"/>
        <end position="102"/>
    </location>
</feature>
<dbReference type="InterPro" id="IPR036259">
    <property type="entry name" value="MFS_trans_sf"/>
</dbReference>
<dbReference type="Pfam" id="PF13347">
    <property type="entry name" value="MFS_2"/>
    <property type="match status" value="1"/>
</dbReference>
<dbReference type="EMBL" id="JAHCQH010000014">
    <property type="protein sequence ID" value="MBS9476558.1"/>
    <property type="molecule type" value="Genomic_DNA"/>
</dbReference>
<feature type="transmembrane region" description="Helical" evidence="2">
    <location>
        <begin position="231"/>
        <end position="254"/>
    </location>
</feature>
<keyword evidence="4" id="KW-1185">Reference proteome</keyword>
<feature type="transmembrane region" description="Helical" evidence="2">
    <location>
        <begin position="292"/>
        <end position="311"/>
    </location>
</feature>
<feature type="transmembrane region" description="Helical" evidence="2">
    <location>
        <begin position="357"/>
        <end position="380"/>
    </location>
</feature>
<evidence type="ECO:0000313" key="4">
    <source>
        <dbReference type="Proteomes" id="UP001166585"/>
    </source>
</evidence>
<proteinExistence type="inferred from homology"/>
<comment type="caution">
    <text evidence="3">The sequence shown here is derived from an EMBL/GenBank/DDBJ whole genome shotgun (WGS) entry which is preliminary data.</text>
</comment>
<dbReference type="PANTHER" id="PTHR11328">
    <property type="entry name" value="MAJOR FACILITATOR SUPERFAMILY DOMAIN-CONTAINING PROTEIN"/>
    <property type="match status" value="1"/>
</dbReference>
<feature type="transmembrane region" description="Helical" evidence="2">
    <location>
        <begin position="108"/>
        <end position="133"/>
    </location>
</feature>
<dbReference type="InterPro" id="IPR039672">
    <property type="entry name" value="MFS_2"/>
</dbReference>
<organism evidence="3 4">
    <name type="scientific">Ancylobacter radicis</name>
    <dbReference type="NCBI Taxonomy" id="2836179"/>
    <lineage>
        <taxon>Bacteria</taxon>
        <taxon>Pseudomonadati</taxon>
        <taxon>Pseudomonadota</taxon>
        <taxon>Alphaproteobacteria</taxon>
        <taxon>Hyphomicrobiales</taxon>
        <taxon>Xanthobacteraceae</taxon>
        <taxon>Ancylobacter</taxon>
    </lineage>
</organism>